<keyword evidence="5" id="KW-1185">Reference proteome</keyword>
<feature type="chain" id="PRO_5040396081" evidence="2">
    <location>
        <begin position="23"/>
        <end position="232"/>
    </location>
</feature>
<dbReference type="InterPro" id="IPR050169">
    <property type="entry name" value="Krueppel_C2H2_ZnF"/>
</dbReference>
<protein>
    <submittedName>
        <fullName evidence="4">Zinc finger protein 140</fullName>
    </submittedName>
</protein>
<dbReference type="CDD" id="cd07765">
    <property type="entry name" value="KRAB_A-box"/>
    <property type="match status" value="1"/>
</dbReference>
<feature type="signal peptide" evidence="2">
    <location>
        <begin position="1"/>
        <end position="22"/>
    </location>
</feature>
<dbReference type="PANTHER" id="PTHR23232">
    <property type="entry name" value="KRAB DOMAIN C2H2 ZINC FINGER"/>
    <property type="match status" value="1"/>
</dbReference>
<dbReference type="PROSITE" id="PS50805">
    <property type="entry name" value="KRAB"/>
    <property type="match status" value="1"/>
</dbReference>
<dbReference type="Proteomes" id="UP000002281">
    <property type="component" value="Chromosome 8"/>
</dbReference>
<reference evidence="4" key="2">
    <citation type="submission" date="2025-08" db="UniProtKB">
        <authorList>
            <consortium name="Ensembl"/>
        </authorList>
    </citation>
    <scope>IDENTIFICATION</scope>
    <source>
        <strain evidence="4">Thoroughbred</strain>
    </source>
</reference>
<dbReference type="Ensembl" id="ENSECAT00000142354.1">
    <property type="protein sequence ID" value="ENSECAP00000065412.1"/>
    <property type="gene ID" value="ENSECAG00000041750.2"/>
</dbReference>
<reference evidence="4 5" key="1">
    <citation type="journal article" date="2009" name="Science">
        <title>Genome sequence, comparative analysis, and population genetics of the domestic horse.</title>
        <authorList>
            <consortium name="Broad Institute Genome Sequencing Platform"/>
            <consortium name="Broad Institute Whole Genome Assembly Team"/>
            <person name="Wade C.M."/>
            <person name="Giulotto E."/>
            <person name="Sigurdsson S."/>
            <person name="Zoli M."/>
            <person name="Gnerre S."/>
            <person name="Imsland F."/>
            <person name="Lear T.L."/>
            <person name="Adelson D.L."/>
            <person name="Bailey E."/>
            <person name="Bellone R.R."/>
            <person name="Bloecker H."/>
            <person name="Distl O."/>
            <person name="Edgar R.C."/>
            <person name="Garber M."/>
            <person name="Leeb T."/>
            <person name="Mauceli E."/>
            <person name="MacLeod J.N."/>
            <person name="Penedo M.C.T."/>
            <person name="Raison J.M."/>
            <person name="Sharpe T."/>
            <person name="Vogel J."/>
            <person name="Andersson L."/>
            <person name="Antczak D.F."/>
            <person name="Biagi T."/>
            <person name="Binns M.M."/>
            <person name="Chowdhary B.P."/>
            <person name="Coleman S.J."/>
            <person name="Della Valle G."/>
            <person name="Fryc S."/>
            <person name="Guerin G."/>
            <person name="Hasegawa T."/>
            <person name="Hill E.W."/>
            <person name="Jurka J."/>
            <person name="Kiialainen A."/>
            <person name="Lindgren G."/>
            <person name="Liu J."/>
            <person name="Magnani E."/>
            <person name="Mickelson J.R."/>
            <person name="Murray J."/>
            <person name="Nergadze S.G."/>
            <person name="Onofrio R."/>
            <person name="Pedroni S."/>
            <person name="Piras M.F."/>
            <person name="Raudsepp T."/>
            <person name="Rocchi M."/>
            <person name="Roeed K.H."/>
            <person name="Ryder O.A."/>
            <person name="Searle S."/>
            <person name="Skow L."/>
            <person name="Swinburne J.E."/>
            <person name="Syvaenen A.C."/>
            <person name="Tozaki T."/>
            <person name="Valberg S.J."/>
            <person name="Vaudin M."/>
            <person name="White J.R."/>
            <person name="Zody M.C."/>
            <person name="Lander E.S."/>
            <person name="Lindblad-Toh K."/>
        </authorList>
    </citation>
    <scope>NUCLEOTIDE SEQUENCE [LARGE SCALE GENOMIC DNA]</scope>
    <source>
        <strain evidence="4 5">Thoroughbred</strain>
    </source>
</reference>
<dbReference type="Gene3D" id="6.10.140.140">
    <property type="match status" value="1"/>
</dbReference>
<dbReference type="GO" id="GO:0006355">
    <property type="term" value="P:regulation of DNA-templated transcription"/>
    <property type="evidence" value="ECO:0007669"/>
    <property type="project" value="InterPro"/>
</dbReference>
<dbReference type="GeneTree" id="ENSGT00940000163022"/>
<evidence type="ECO:0000256" key="2">
    <source>
        <dbReference type="SAM" id="SignalP"/>
    </source>
</evidence>
<dbReference type="SUPFAM" id="SSF109640">
    <property type="entry name" value="KRAB domain (Kruppel-associated box)"/>
    <property type="match status" value="1"/>
</dbReference>
<sequence>ARRSLSRAPWAWAWARARGVLGIVVCVCEGRPSFPAEAAVGPGSVGSEACGRVHGSGPCGSGRRGLRDASGRSADAEPSRVRERRGPEAAGPAPGALGGRSAGREPLRRGRLPHRPPGAMSQGSVTFGDVAIDFSREEWEWLQPAQRDLYRIVMLENYGHLVSLAGLNVSKPDVVSLLEQGKEPWLGNGDVRRDLFSDFDMEDLWNLYVFMKSSKSSIDASEANFQRRHPGL</sequence>
<evidence type="ECO:0000259" key="3">
    <source>
        <dbReference type="PROSITE" id="PS50805"/>
    </source>
</evidence>
<evidence type="ECO:0000313" key="4">
    <source>
        <dbReference type="Ensembl" id="ENSECAP00000065412.1"/>
    </source>
</evidence>
<dbReference type="SMART" id="SM00349">
    <property type="entry name" value="KRAB"/>
    <property type="match status" value="1"/>
</dbReference>
<gene>
    <name evidence="4" type="primary">ZNF140</name>
</gene>
<feature type="compositionally biased region" description="Basic and acidic residues" evidence="1">
    <location>
        <begin position="65"/>
        <end position="87"/>
    </location>
</feature>
<keyword evidence="2" id="KW-0732">Signal</keyword>
<accession>A0A9L0RU82</accession>
<evidence type="ECO:0000313" key="5">
    <source>
        <dbReference type="Proteomes" id="UP000002281"/>
    </source>
</evidence>
<reference evidence="4" key="3">
    <citation type="submission" date="2025-09" db="UniProtKB">
        <authorList>
            <consortium name="Ensembl"/>
        </authorList>
    </citation>
    <scope>IDENTIFICATION</scope>
    <source>
        <strain evidence="4">Thoroughbred</strain>
    </source>
</reference>
<feature type="domain" description="KRAB" evidence="3">
    <location>
        <begin position="125"/>
        <end position="197"/>
    </location>
</feature>
<dbReference type="InterPro" id="IPR036051">
    <property type="entry name" value="KRAB_dom_sf"/>
</dbReference>
<dbReference type="InterPro" id="IPR001909">
    <property type="entry name" value="KRAB"/>
</dbReference>
<organism evidence="4 5">
    <name type="scientific">Equus caballus</name>
    <name type="common">Horse</name>
    <dbReference type="NCBI Taxonomy" id="9796"/>
    <lineage>
        <taxon>Eukaryota</taxon>
        <taxon>Metazoa</taxon>
        <taxon>Chordata</taxon>
        <taxon>Craniata</taxon>
        <taxon>Vertebrata</taxon>
        <taxon>Euteleostomi</taxon>
        <taxon>Mammalia</taxon>
        <taxon>Eutheria</taxon>
        <taxon>Laurasiatheria</taxon>
        <taxon>Perissodactyla</taxon>
        <taxon>Equidae</taxon>
        <taxon>Equus</taxon>
    </lineage>
</organism>
<feature type="region of interest" description="Disordered" evidence="1">
    <location>
        <begin position="52"/>
        <end position="123"/>
    </location>
</feature>
<evidence type="ECO:0000256" key="1">
    <source>
        <dbReference type="SAM" id="MobiDB-lite"/>
    </source>
</evidence>
<proteinExistence type="predicted"/>
<dbReference type="Pfam" id="PF01352">
    <property type="entry name" value="KRAB"/>
    <property type="match status" value="1"/>
</dbReference>
<name>A0A9L0RU82_HORSE</name>
<dbReference type="PANTHER" id="PTHR23232:SF117">
    <property type="entry name" value="KRAB DOMAIN-CONTAINING PROTEIN"/>
    <property type="match status" value="1"/>
</dbReference>
<dbReference type="AlphaFoldDB" id="A0A9L0RU82"/>